<organism evidence="2 3">
    <name type="scientific">Rhizoctonia solani</name>
    <dbReference type="NCBI Taxonomy" id="456999"/>
    <lineage>
        <taxon>Eukaryota</taxon>
        <taxon>Fungi</taxon>
        <taxon>Dikarya</taxon>
        <taxon>Basidiomycota</taxon>
        <taxon>Agaricomycotina</taxon>
        <taxon>Agaricomycetes</taxon>
        <taxon>Cantharellales</taxon>
        <taxon>Ceratobasidiaceae</taxon>
        <taxon>Rhizoctonia</taxon>
    </lineage>
</organism>
<reference evidence="2" key="1">
    <citation type="submission" date="2021-01" db="EMBL/GenBank/DDBJ databases">
        <authorList>
            <person name="Kaushik A."/>
        </authorList>
    </citation>
    <scope>NUCLEOTIDE SEQUENCE</scope>
    <source>
        <strain evidence="2">AG4-RS23</strain>
    </source>
</reference>
<feature type="compositionally biased region" description="Basic and acidic residues" evidence="1">
    <location>
        <begin position="385"/>
        <end position="409"/>
    </location>
</feature>
<name>A0A8H3GBE6_9AGAM</name>
<feature type="compositionally biased region" description="Basic and acidic residues" evidence="1">
    <location>
        <begin position="516"/>
        <end position="525"/>
    </location>
</feature>
<feature type="compositionally biased region" description="Basic and acidic residues" evidence="1">
    <location>
        <begin position="154"/>
        <end position="164"/>
    </location>
</feature>
<comment type="caution">
    <text evidence="2">The sequence shown here is derived from an EMBL/GenBank/DDBJ whole genome shotgun (WGS) entry which is preliminary data.</text>
</comment>
<feature type="compositionally biased region" description="Basic and acidic residues" evidence="1">
    <location>
        <begin position="113"/>
        <end position="123"/>
    </location>
</feature>
<sequence>MAHRRSTSDSTAPVFVAHSLQFAGQGNEEDKYNAAQRYDWDDVPPKLMEPTIPYEVTQPFDYVVPKKIKVLGNSENLVVGARRSTRTRKDENTPVVSESEIARQLSKKRGRPRRSEASRKTDDGDNTEDESYIEPTSGPKKRSQHQPAKRPRVSRNEEPTRREETDEEQDRDTAPLRSGGARSRVTPIKPQQANRWSNTEDRQLIDSLFEVIGSIPWRRVTAYMAENVEQYRGSSTDRLPVRSHRFDPMAAGNSVHGRERIFLWKVLRPRLYIVPPPVVRGAAAKSQLKAKEKETTEAEIEAEHEDKDGEGEHEEHEEAEEEREDKARTESEAERAGREAAEQAARDIEDELDAVEAEGDTTVEEDGPPAPRRARRPQGTGPPKRQREPRPERQREGKREREQERRIEMDQGPPTPPRIPTTSALRPPTKAPNPNPSSSARSPVPVSPNPNRRTLPSLQSPERSSERSLPLPVPAVNQRSPRLADTHSPRLPRAPTPPQTGTLLAPMLNPATMPGWDREREREAWLDAGGGHGNVPSQVPHTSPGRAQHVLPEHHQREYPPHPPSVSHPHPSDPHPQRKSRKPEMLPFRTSGPGHWNQNQTQGGPGEYQGAPGQSGYQGQGQGGYQPPTTGQGGYQAPPPPAGQGSFQTLTGAYQPQGYSSSPGQTYQSLPQTFQPAISPGRVYQTSPRPSYAQASPNQVYHSPSRVYQSPPAQPYHSPPSQTYHAHSPPRQPYHPSPYQGPASQVFPPPPLYVPSPTTFPIENQSPSRGAFQDGPTFPGGSPSRLPMLGERGGIGEGGREWDRIE</sequence>
<feature type="compositionally biased region" description="Acidic residues" evidence="1">
    <location>
        <begin position="348"/>
        <end position="367"/>
    </location>
</feature>
<accession>A0A8H3GBE6</accession>
<feature type="compositionally biased region" description="Basic and acidic residues" evidence="1">
    <location>
        <begin position="551"/>
        <end position="560"/>
    </location>
</feature>
<protein>
    <submittedName>
        <fullName evidence="2">Uncharacterized protein</fullName>
    </submittedName>
</protein>
<feature type="compositionally biased region" description="Low complexity" evidence="1">
    <location>
        <begin position="436"/>
        <end position="454"/>
    </location>
</feature>
<evidence type="ECO:0000256" key="1">
    <source>
        <dbReference type="SAM" id="MobiDB-lite"/>
    </source>
</evidence>
<evidence type="ECO:0000313" key="3">
    <source>
        <dbReference type="Proteomes" id="UP000663861"/>
    </source>
</evidence>
<dbReference type="EMBL" id="CAJMWY010000665">
    <property type="protein sequence ID" value="CAE6442941.1"/>
    <property type="molecule type" value="Genomic_DNA"/>
</dbReference>
<feature type="compositionally biased region" description="Polar residues" evidence="1">
    <location>
        <begin position="647"/>
        <end position="676"/>
    </location>
</feature>
<feature type="compositionally biased region" description="Basic and acidic residues" evidence="1">
    <location>
        <begin position="324"/>
        <end position="347"/>
    </location>
</feature>
<dbReference type="AlphaFoldDB" id="A0A8H3GBE6"/>
<feature type="region of interest" description="Disordered" evidence="1">
    <location>
        <begin position="79"/>
        <end position="198"/>
    </location>
</feature>
<gene>
    <name evidence="2" type="ORF">RDB_LOCUS43075</name>
</gene>
<feature type="compositionally biased region" description="Basic residues" evidence="1">
    <location>
        <begin position="139"/>
        <end position="153"/>
    </location>
</feature>
<feature type="compositionally biased region" description="Acidic residues" evidence="1">
    <location>
        <begin position="297"/>
        <end position="323"/>
    </location>
</feature>
<evidence type="ECO:0000313" key="2">
    <source>
        <dbReference type="EMBL" id="CAE6442941.1"/>
    </source>
</evidence>
<feature type="region of interest" description="Disordered" evidence="1">
    <location>
        <begin position="282"/>
        <end position="806"/>
    </location>
</feature>
<dbReference type="Proteomes" id="UP000663861">
    <property type="component" value="Unassembled WGS sequence"/>
</dbReference>
<proteinExistence type="predicted"/>
<feature type="compositionally biased region" description="Polar residues" evidence="1">
    <location>
        <begin position="684"/>
        <end position="708"/>
    </location>
</feature>